<keyword evidence="6" id="KW-0902">Two-component regulatory system</keyword>
<dbReference type="EMBL" id="WKRA01000025">
    <property type="protein sequence ID" value="MSD16951.1"/>
    <property type="molecule type" value="Genomic_DNA"/>
</dbReference>
<dbReference type="InterPro" id="IPR036890">
    <property type="entry name" value="HATPase_C_sf"/>
</dbReference>
<evidence type="ECO:0000259" key="8">
    <source>
        <dbReference type="PROSITE" id="PS50109"/>
    </source>
</evidence>
<dbReference type="PROSITE" id="PS50109">
    <property type="entry name" value="HIS_KIN"/>
    <property type="match status" value="1"/>
</dbReference>
<dbReference type="SMART" id="SM00387">
    <property type="entry name" value="HATPase_c"/>
    <property type="match status" value="1"/>
</dbReference>
<protein>
    <recommendedName>
        <fullName evidence="2">histidine kinase</fullName>
        <ecNumber evidence="2">2.7.13.3</ecNumber>
    </recommendedName>
</protein>
<evidence type="ECO:0000256" key="7">
    <source>
        <dbReference type="SAM" id="Phobius"/>
    </source>
</evidence>
<keyword evidence="4" id="KW-0808">Transferase</keyword>
<dbReference type="InterPro" id="IPR003661">
    <property type="entry name" value="HisK_dim/P_dom"/>
</dbReference>
<dbReference type="Gene3D" id="1.10.287.130">
    <property type="match status" value="1"/>
</dbReference>
<dbReference type="InterPro" id="IPR036097">
    <property type="entry name" value="HisK_dim/P_sf"/>
</dbReference>
<dbReference type="CDD" id="cd00082">
    <property type="entry name" value="HisKA"/>
    <property type="match status" value="1"/>
</dbReference>
<dbReference type="AlphaFoldDB" id="A0A844DZZ0"/>
<dbReference type="SMART" id="SM00388">
    <property type="entry name" value="HisKA"/>
    <property type="match status" value="1"/>
</dbReference>
<dbReference type="InterPro" id="IPR005467">
    <property type="entry name" value="His_kinase_dom"/>
</dbReference>
<dbReference type="PANTHER" id="PTHR43711:SF1">
    <property type="entry name" value="HISTIDINE KINASE 1"/>
    <property type="match status" value="1"/>
</dbReference>
<dbReference type="Gene3D" id="3.30.565.10">
    <property type="entry name" value="Histidine kinase-like ATPase, C-terminal domain"/>
    <property type="match status" value="1"/>
</dbReference>
<dbReference type="Proteomes" id="UP000431304">
    <property type="component" value="Unassembled WGS sequence"/>
</dbReference>
<proteinExistence type="predicted"/>
<reference evidence="9 10" key="1">
    <citation type="journal article" date="2019" name="Nat. Med.">
        <title>A library of human gut bacterial isolates paired with longitudinal multiomics data enables mechanistic microbiome research.</title>
        <authorList>
            <person name="Poyet M."/>
            <person name="Groussin M."/>
            <person name="Gibbons S.M."/>
            <person name="Avila-Pacheco J."/>
            <person name="Jiang X."/>
            <person name="Kearney S.M."/>
            <person name="Perrotta A.R."/>
            <person name="Berdy B."/>
            <person name="Zhao S."/>
            <person name="Lieberman T.D."/>
            <person name="Swanson P.K."/>
            <person name="Smith M."/>
            <person name="Roesemann S."/>
            <person name="Alexander J.E."/>
            <person name="Rich S.A."/>
            <person name="Livny J."/>
            <person name="Vlamakis H."/>
            <person name="Clish C."/>
            <person name="Bullock K."/>
            <person name="Deik A."/>
            <person name="Scott J."/>
            <person name="Pierce K.A."/>
            <person name="Xavier R.J."/>
            <person name="Alm E.J."/>
        </authorList>
    </citation>
    <scope>NUCLEOTIDE SEQUENCE [LARGE SCALE GENOMIC DNA]</scope>
    <source>
        <strain evidence="9 10">BIOML-A3</strain>
    </source>
</reference>
<dbReference type="PRINTS" id="PR00344">
    <property type="entry name" value="BCTRLSENSOR"/>
</dbReference>
<keyword evidence="5" id="KW-0418">Kinase</keyword>
<keyword evidence="7" id="KW-0472">Membrane</keyword>
<feature type="domain" description="Histidine kinase" evidence="8">
    <location>
        <begin position="253"/>
        <end position="467"/>
    </location>
</feature>
<comment type="catalytic activity">
    <reaction evidence="1">
        <text>ATP + protein L-histidine = ADP + protein N-phospho-L-histidine.</text>
        <dbReference type="EC" id="2.7.13.3"/>
    </reaction>
</comment>
<dbReference type="Pfam" id="PF02518">
    <property type="entry name" value="HATPase_c"/>
    <property type="match status" value="1"/>
</dbReference>
<dbReference type="GO" id="GO:0000155">
    <property type="term" value="F:phosphorelay sensor kinase activity"/>
    <property type="evidence" value="ECO:0007669"/>
    <property type="project" value="InterPro"/>
</dbReference>
<evidence type="ECO:0000256" key="3">
    <source>
        <dbReference type="ARBA" id="ARBA00022553"/>
    </source>
</evidence>
<dbReference type="Pfam" id="PF00512">
    <property type="entry name" value="HisKA"/>
    <property type="match status" value="1"/>
</dbReference>
<dbReference type="InterPro" id="IPR004358">
    <property type="entry name" value="Sig_transdc_His_kin-like_C"/>
</dbReference>
<evidence type="ECO:0000256" key="4">
    <source>
        <dbReference type="ARBA" id="ARBA00022679"/>
    </source>
</evidence>
<feature type="transmembrane region" description="Helical" evidence="7">
    <location>
        <begin position="173"/>
        <end position="196"/>
    </location>
</feature>
<dbReference type="SUPFAM" id="SSF55874">
    <property type="entry name" value="ATPase domain of HSP90 chaperone/DNA topoisomerase II/histidine kinase"/>
    <property type="match status" value="1"/>
</dbReference>
<comment type="caution">
    <text evidence="9">The sequence shown here is derived from an EMBL/GenBank/DDBJ whole genome shotgun (WGS) entry which is preliminary data.</text>
</comment>
<dbReference type="Gene3D" id="6.10.340.10">
    <property type="match status" value="1"/>
</dbReference>
<sequence>MKRKKRHKMMFGLWLGFMGLAGAMALLFWMVLHFSVKNKYQEQTENDLQMAAQSIWDMYGDADFEANIALLAKSNDYFVQIVSENSMQVVFSVNNQGEKAAPQQADIADETMFERLNDSEGICRYYVEDQVHASRWAVQAVVLANLNGSRQVLVVSRSQANMDALMKLLTSRYLLVTVTVLILALILSVCLAEYFARPFRHLNKSALQMAAGDYETEFMREGPLEARQLADTLELAEQEFNKTEALRRDFVANVSHDMKTPLTVIRMYAEMLEAFSGEIPEKREEHVRMILDETDRLTNFISDTLDLAKLQSGTMEMHPSVFAIQDVAEEVLSSVCANKPEFQFKMDCPESMLVYADRKLIYRVIYNFASNAVKFSGERQEARILVRRYQGSVRVEVIDYGIGIEKDKLPYIWNRFYQAKPNDRQKSGMGVGLNIASEILRLHHAPFGAESTPNEGTCFWFMLEACEDET</sequence>
<evidence type="ECO:0000256" key="6">
    <source>
        <dbReference type="ARBA" id="ARBA00023012"/>
    </source>
</evidence>
<evidence type="ECO:0000313" key="10">
    <source>
        <dbReference type="Proteomes" id="UP000431304"/>
    </source>
</evidence>
<evidence type="ECO:0000313" key="9">
    <source>
        <dbReference type="EMBL" id="MSD16951.1"/>
    </source>
</evidence>
<keyword evidence="7" id="KW-1133">Transmembrane helix</keyword>
<evidence type="ECO:0000256" key="1">
    <source>
        <dbReference type="ARBA" id="ARBA00000085"/>
    </source>
</evidence>
<gene>
    <name evidence="9" type="ORF">GKE72_12960</name>
</gene>
<feature type="transmembrane region" description="Helical" evidence="7">
    <location>
        <begin position="12"/>
        <end position="32"/>
    </location>
</feature>
<dbReference type="SUPFAM" id="SSF47384">
    <property type="entry name" value="Homodimeric domain of signal transducing histidine kinase"/>
    <property type="match status" value="1"/>
</dbReference>
<dbReference type="FunFam" id="1.10.287.130:FF:000001">
    <property type="entry name" value="Two-component sensor histidine kinase"/>
    <property type="match status" value="1"/>
</dbReference>
<dbReference type="InterPro" id="IPR003594">
    <property type="entry name" value="HATPase_dom"/>
</dbReference>
<keyword evidence="3" id="KW-0597">Phosphoprotein</keyword>
<keyword evidence="7" id="KW-0812">Transmembrane</keyword>
<name>A0A844DZZ0_EUBRA</name>
<evidence type="ECO:0000256" key="5">
    <source>
        <dbReference type="ARBA" id="ARBA00022777"/>
    </source>
</evidence>
<organism evidence="9 10">
    <name type="scientific">Eubacterium ramulus</name>
    <dbReference type="NCBI Taxonomy" id="39490"/>
    <lineage>
        <taxon>Bacteria</taxon>
        <taxon>Bacillati</taxon>
        <taxon>Bacillota</taxon>
        <taxon>Clostridia</taxon>
        <taxon>Eubacteriales</taxon>
        <taxon>Eubacteriaceae</taxon>
        <taxon>Eubacterium</taxon>
    </lineage>
</organism>
<dbReference type="PANTHER" id="PTHR43711">
    <property type="entry name" value="TWO-COMPONENT HISTIDINE KINASE"/>
    <property type="match status" value="1"/>
</dbReference>
<dbReference type="InterPro" id="IPR050736">
    <property type="entry name" value="Sensor_HK_Regulatory"/>
</dbReference>
<dbReference type="EC" id="2.7.13.3" evidence="2"/>
<evidence type="ECO:0000256" key="2">
    <source>
        <dbReference type="ARBA" id="ARBA00012438"/>
    </source>
</evidence>
<accession>A0A844DZZ0</accession>